<evidence type="ECO:0000256" key="3">
    <source>
        <dbReference type="ARBA" id="ARBA00008321"/>
    </source>
</evidence>
<name>A0A8B6HR31_MYTGA</name>
<dbReference type="PANTHER" id="PTHR12982:SF0">
    <property type="entry name" value="PHOSPHATIDYLINOSITOL N-ACETYLGLUCOSAMINYLTRANSFERASE SUBUNIT C"/>
    <property type="match status" value="1"/>
</dbReference>
<comment type="caution">
    <text evidence="9">The sequence shown here is derived from an EMBL/GenBank/DDBJ whole genome shotgun (WGS) entry which is preliminary data.</text>
</comment>
<keyword evidence="5 8" id="KW-0812">Transmembrane</keyword>
<dbReference type="AlphaFoldDB" id="A0A8B6HR31"/>
<proteinExistence type="inferred from homology"/>
<feature type="transmembrane region" description="Helical" evidence="8">
    <location>
        <begin position="122"/>
        <end position="140"/>
    </location>
</feature>
<comment type="pathway">
    <text evidence="2">Glycolipid biosynthesis; glycosylphosphatidylinositol-anchor biosynthesis.</text>
</comment>
<dbReference type="GO" id="GO:0000506">
    <property type="term" value="C:glycosylphosphatidylinositol-N-acetylglucosaminyltransferase (GPI-GnT) complex"/>
    <property type="evidence" value="ECO:0007669"/>
    <property type="project" value="TreeGrafter"/>
</dbReference>
<evidence type="ECO:0000256" key="4">
    <source>
        <dbReference type="ARBA" id="ARBA00022502"/>
    </source>
</evidence>
<feature type="transmembrane region" description="Helical" evidence="8">
    <location>
        <begin position="83"/>
        <end position="102"/>
    </location>
</feature>
<dbReference type="GO" id="GO:0006506">
    <property type="term" value="P:GPI anchor biosynthetic process"/>
    <property type="evidence" value="ECO:0007669"/>
    <property type="project" value="UniProtKB-UniPathway"/>
</dbReference>
<dbReference type="UniPathway" id="UPA00196"/>
<keyword evidence="7 8" id="KW-0472">Membrane</keyword>
<reference evidence="9" key="1">
    <citation type="submission" date="2018-11" db="EMBL/GenBank/DDBJ databases">
        <authorList>
            <person name="Alioto T."/>
            <person name="Alioto T."/>
        </authorList>
    </citation>
    <scope>NUCLEOTIDE SEQUENCE</scope>
</reference>
<comment type="similarity">
    <text evidence="3">Belongs to the PIGC family.</text>
</comment>
<dbReference type="EMBL" id="UYJE01010502">
    <property type="protein sequence ID" value="VDI83787.1"/>
    <property type="molecule type" value="Genomic_DNA"/>
</dbReference>
<dbReference type="Proteomes" id="UP000596742">
    <property type="component" value="Unassembled WGS sequence"/>
</dbReference>
<evidence type="ECO:0000256" key="1">
    <source>
        <dbReference type="ARBA" id="ARBA00004141"/>
    </source>
</evidence>
<dbReference type="PIRSF" id="PIRSF016104">
    <property type="entry name" value="GPI2"/>
    <property type="match status" value="1"/>
</dbReference>
<evidence type="ECO:0000256" key="5">
    <source>
        <dbReference type="ARBA" id="ARBA00022692"/>
    </source>
</evidence>
<accession>A0A8B6HR31</accession>
<keyword evidence="10" id="KW-1185">Reference proteome</keyword>
<dbReference type="Pfam" id="PF06432">
    <property type="entry name" value="GPI2"/>
    <property type="match status" value="1"/>
</dbReference>
<comment type="subcellular location">
    <subcellularLocation>
        <location evidence="1">Membrane</location>
        <topology evidence="1">Multi-pass membrane protein</topology>
    </subcellularLocation>
</comment>
<evidence type="ECO:0000256" key="8">
    <source>
        <dbReference type="SAM" id="Phobius"/>
    </source>
</evidence>
<feature type="transmembrane region" description="Helical" evidence="8">
    <location>
        <begin position="196"/>
        <end position="215"/>
    </location>
</feature>
<feature type="transmembrane region" description="Helical" evidence="8">
    <location>
        <begin position="227"/>
        <end position="245"/>
    </location>
</feature>
<organism evidence="9 10">
    <name type="scientific">Mytilus galloprovincialis</name>
    <name type="common">Mediterranean mussel</name>
    <dbReference type="NCBI Taxonomy" id="29158"/>
    <lineage>
        <taxon>Eukaryota</taxon>
        <taxon>Metazoa</taxon>
        <taxon>Spiralia</taxon>
        <taxon>Lophotrochozoa</taxon>
        <taxon>Mollusca</taxon>
        <taxon>Bivalvia</taxon>
        <taxon>Autobranchia</taxon>
        <taxon>Pteriomorphia</taxon>
        <taxon>Mytilida</taxon>
        <taxon>Mytiloidea</taxon>
        <taxon>Mytilidae</taxon>
        <taxon>Mytilinae</taxon>
        <taxon>Mytilus</taxon>
    </lineage>
</organism>
<evidence type="ECO:0000313" key="9">
    <source>
        <dbReference type="EMBL" id="VDI83787.1"/>
    </source>
</evidence>
<dbReference type="OrthoDB" id="196709at2759"/>
<protein>
    <submittedName>
        <fullName evidence="9">Phosphatidylinositol glycan, class C</fullName>
    </submittedName>
</protein>
<dbReference type="PANTHER" id="PTHR12982">
    <property type="entry name" value="PHOSPHATIDYLINOSITOL GLYCAN, CLASS C"/>
    <property type="match status" value="1"/>
</dbReference>
<keyword evidence="6 8" id="KW-1133">Transmembrane helix</keyword>
<evidence type="ECO:0000313" key="10">
    <source>
        <dbReference type="Proteomes" id="UP000596742"/>
    </source>
</evidence>
<gene>
    <name evidence="9" type="ORF">MGAL_10B090121</name>
</gene>
<dbReference type="InterPro" id="IPR009450">
    <property type="entry name" value="Plno_GlcNAc_GPI2"/>
</dbReference>
<keyword evidence="4" id="KW-0337">GPI-anchor biosynthesis</keyword>
<evidence type="ECO:0000256" key="6">
    <source>
        <dbReference type="ARBA" id="ARBA00022989"/>
    </source>
</evidence>
<feature type="transmembrane region" description="Helical" evidence="8">
    <location>
        <begin position="251"/>
        <end position="269"/>
    </location>
</feature>
<sequence>MTTKMVDKQQKRWRKILYEDQSVPDNYVDSSFLDELQKNLHTRKYDYWTVCEQSGEVTQQISSLGLFVVAYVYMENGWLSPHTLFTITTTLTCIGYLLKVYIDHYYQDTTSNRTLLDDIKTALVFAGFSYGLSPVLVSLTETISTDTIYAMTAMMLLGNLVFHHYGANAALVSEALSLNAGLFASVCLASRLHTTWHSFSTVTFSIEIFGLWPMLRRNLRKHIPQTQRWLTFLLMIITSMLLWTFSTVAAIFYITLFLFITFICPAWLVSLQPLKNNIHGPWDEAVIEEKKVS</sequence>
<evidence type="ECO:0000256" key="2">
    <source>
        <dbReference type="ARBA" id="ARBA00004687"/>
    </source>
</evidence>
<evidence type="ECO:0000256" key="7">
    <source>
        <dbReference type="ARBA" id="ARBA00023136"/>
    </source>
</evidence>